<proteinExistence type="predicted"/>
<evidence type="ECO:0000313" key="3">
    <source>
        <dbReference type="EMBL" id="ATY32228.1"/>
    </source>
</evidence>
<dbReference type="RefSeq" id="WP_100282037.1">
    <property type="nucleotide sequence ID" value="NZ_CP024923.1"/>
</dbReference>
<keyword evidence="4" id="KW-1185">Reference proteome</keyword>
<accession>A0A2K8MEA2</accession>
<gene>
    <name evidence="3" type="ORF">CVN68_09760</name>
</gene>
<keyword evidence="2" id="KW-1133">Transmembrane helix</keyword>
<dbReference type="OrthoDB" id="7471037at2"/>
<keyword evidence="1" id="KW-0175">Coiled coil</keyword>
<evidence type="ECO:0000256" key="1">
    <source>
        <dbReference type="SAM" id="Coils"/>
    </source>
</evidence>
<dbReference type="KEGG" id="sphc:CVN68_09760"/>
<sequence length="93" mass="10630">MQGLPFDTATQLIALGITLVAGFFFGLAARSGRSKWRDRYQDEELRHRTYRDETGAELRESQRRLRELETENARLRAATGATVVTPTRTVDPY</sequence>
<feature type="coiled-coil region" evidence="1">
    <location>
        <begin position="51"/>
        <end position="78"/>
    </location>
</feature>
<evidence type="ECO:0000256" key="2">
    <source>
        <dbReference type="SAM" id="Phobius"/>
    </source>
</evidence>
<keyword evidence="2" id="KW-0812">Transmembrane</keyword>
<feature type="transmembrane region" description="Helical" evidence="2">
    <location>
        <begin position="12"/>
        <end position="29"/>
    </location>
</feature>
<evidence type="ECO:0000313" key="4">
    <source>
        <dbReference type="Proteomes" id="UP000229081"/>
    </source>
</evidence>
<dbReference type="AlphaFoldDB" id="A0A2K8MEA2"/>
<reference evidence="3 4" key="1">
    <citation type="submission" date="2017-11" db="EMBL/GenBank/DDBJ databases">
        <title>Complete genome sequence of Sphingomonas sp. Strain Cra20, a psychrotolerant potential plant growth promoting rhizobacteria.</title>
        <authorList>
            <person name="Luo Y."/>
        </authorList>
    </citation>
    <scope>NUCLEOTIDE SEQUENCE [LARGE SCALE GENOMIC DNA]</scope>
    <source>
        <strain evidence="3 4">Cra20</strain>
    </source>
</reference>
<dbReference type="Proteomes" id="UP000229081">
    <property type="component" value="Chromosome"/>
</dbReference>
<name>A0A2K8MEA2_9SPHN</name>
<dbReference type="EMBL" id="CP024923">
    <property type="protein sequence ID" value="ATY32228.1"/>
    <property type="molecule type" value="Genomic_DNA"/>
</dbReference>
<keyword evidence="2" id="KW-0472">Membrane</keyword>
<organism evidence="3 4">
    <name type="scientific">Sphingomonas psychrotolerans</name>
    <dbReference type="NCBI Taxonomy" id="1327635"/>
    <lineage>
        <taxon>Bacteria</taxon>
        <taxon>Pseudomonadati</taxon>
        <taxon>Pseudomonadota</taxon>
        <taxon>Alphaproteobacteria</taxon>
        <taxon>Sphingomonadales</taxon>
        <taxon>Sphingomonadaceae</taxon>
        <taxon>Sphingomonas</taxon>
    </lineage>
</organism>
<protein>
    <submittedName>
        <fullName evidence="3">Uncharacterized protein</fullName>
    </submittedName>
</protein>